<feature type="domain" description="Phosphoribulokinase/uridine kinase" evidence="16">
    <location>
        <begin position="92"/>
        <end position="245"/>
    </location>
</feature>
<comment type="similarity">
    <text evidence="4 14 15">Belongs to the prokaryotic pantothenate kinase family.</text>
</comment>
<dbReference type="InterPro" id="IPR004566">
    <property type="entry name" value="PanK"/>
</dbReference>
<dbReference type="SUPFAM" id="SSF52540">
    <property type="entry name" value="P-loop containing nucleoside triphosphate hydrolases"/>
    <property type="match status" value="1"/>
</dbReference>
<evidence type="ECO:0000256" key="2">
    <source>
        <dbReference type="ARBA" id="ARBA00004496"/>
    </source>
</evidence>
<evidence type="ECO:0000256" key="7">
    <source>
        <dbReference type="ARBA" id="ARBA00022490"/>
    </source>
</evidence>
<keyword evidence="8 14" id="KW-0808">Transferase</keyword>
<comment type="caution">
    <text evidence="17">The sequence shown here is derived from an EMBL/GenBank/DDBJ whole genome shotgun (WGS) entry which is preliminary data.</text>
</comment>
<name>A0A175RIS1_9HYPH</name>
<evidence type="ECO:0000256" key="3">
    <source>
        <dbReference type="ARBA" id="ARBA00005225"/>
    </source>
</evidence>
<gene>
    <name evidence="14" type="primary">coaA</name>
    <name evidence="17" type="ORF">NS365_21005</name>
</gene>
<sequence length="319" mass="36615">MDSRLPNPASSPYRFFTAAEWATFRGREALTLSADEVRRLRSMGDRIDLEEVERIYLAMSRLLYAHVESSQTLFRQRRRFLRGSDQTKTPFVIGIAGSVAAGKSTTARILKELLARWPGTPKVDLVTTDGFLFPNAVLEAEGLMQRKGFPESYDVGAILRFLSDIKAGARHVSAPVYSHFVYDVVPGEEVTVDQPDILIFEGLNVLQVRDMPKDGKFIPFVSDFFDYSIYIDADIDDLHRWYVARFMRLRETAFREEASFFHRYSKITDEEALEVANRLWTTINQRNLFENILPTRPRADLILRKGGDHLVEEVALRNI</sequence>
<reference evidence="17 18" key="1">
    <citation type="journal article" date="2016" name="Front. Microbiol.">
        <title>Genomic Resource of Rice Seed Associated Bacteria.</title>
        <authorList>
            <person name="Midha S."/>
            <person name="Bansal K."/>
            <person name="Sharma S."/>
            <person name="Kumar N."/>
            <person name="Patil P.P."/>
            <person name="Chaudhry V."/>
            <person name="Patil P.B."/>
        </authorList>
    </citation>
    <scope>NUCLEOTIDE SEQUENCE [LARGE SCALE GENOMIC DNA]</scope>
    <source>
        <strain evidence="17 18">NS365</strain>
    </source>
</reference>
<keyword evidence="12 14" id="KW-0173">Coenzyme A biosynthesis</keyword>
<protein>
    <recommendedName>
        <fullName evidence="6 14">Pantothenate kinase</fullName>
        <ecNumber evidence="5 14">2.7.1.33</ecNumber>
    </recommendedName>
    <alternativeName>
        <fullName evidence="13 14">Pantothenic acid kinase</fullName>
    </alternativeName>
</protein>
<comment type="pathway">
    <text evidence="3 14 15">Cofactor biosynthesis; coenzyme A biosynthesis; CoA from (R)-pantothenate: step 1/5.</text>
</comment>
<dbReference type="Proteomes" id="UP000078529">
    <property type="component" value="Unassembled WGS sequence"/>
</dbReference>
<organism evidence="17 18">
    <name type="scientific">Aureimonas ureilytica</name>
    <dbReference type="NCBI Taxonomy" id="401562"/>
    <lineage>
        <taxon>Bacteria</taxon>
        <taxon>Pseudomonadati</taxon>
        <taxon>Pseudomonadota</taxon>
        <taxon>Alphaproteobacteria</taxon>
        <taxon>Hyphomicrobiales</taxon>
        <taxon>Aurantimonadaceae</taxon>
        <taxon>Aureimonas</taxon>
    </lineage>
</organism>
<dbReference type="GO" id="GO:0005524">
    <property type="term" value="F:ATP binding"/>
    <property type="evidence" value="ECO:0007669"/>
    <property type="project" value="UniProtKB-UniRule"/>
</dbReference>
<evidence type="ECO:0000256" key="11">
    <source>
        <dbReference type="ARBA" id="ARBA00022840"/>
    </source>
</evidence>
<evidence type="ECO:0000256" key="8">
    <source>
        <dbReference type="ARBA" id="ARBA00022679"/>
    </source>
</evidence>
<evidence type="ECO:0000256" key="9">
    <source>
        <dbReference type="ARBA" id="ARBA00022741"/>
    </source>
</evidence>
<dbReference type="PANTHER" id="PTHR10285">
    <property type="entry name" value="URIDINE KINASE"/>
    <property type="match status" value="1"/>
</dbReference>
<dbReference type="AlphaFoldDB" id="A0A175RIS1"/>
<dbReference type="Gene3D" id="3.40.50.300">
    <property type="entry name" value="P-loop containing nucleotide triphosphate hydrolases"/>
    <property type="match status" value="1"/>
</dbReference>
<dbReference type="UniPathway" id="UPA00241">
    <property type="reaction ID" value="UER00352"/>
</dbReference>
<evidence type="ECO:0000256" key="1">
    <source>
        <dbReference type="ARBA" id="ARBA00001206"/>
    </source>
</evidence>
<comment type="catalytic activity">
    <reaction evidence="1 14 15">
        <text>(R)-pantothenate + ATP = (R)-4'-phosphopantothenate + ADP + H(+)</text>
        <dbReference type="Rhea" id="RHEA:16373"/>
        <dbReference type="ChEBI" id="CHEBI:10986"/>
        <dbReference type="ChEBI" id="CHEBI:15378"/>
        <dbReference type="ChEBI" id="CHEBI:29032"/>
        <dbReference type="ChEBI" id="CHEBI:30616"/>
        <dbReference type="ChEBI" id="CHEBI:456216"/>
        <dbReference type="EC" id="2.7.1.33"/>
    </reaction>
</comment>
<dbReference type="InterPro" id="IPR027417">
    <property type="entry name" value="P-loop_NTPase"/>
</dbReference>
<proteinExistence type="inferred from homology"/>
<evidence type="ECO:0000313" key="18">
    <source>
        <dbReference type="Proteomes" id="UP000078529"/>
    </source>
</evidence>
<evidence type="ECO:0000259" key="16">
    <source>
        <dbReference type="Pfam" id="PF00485"/>
    </source>
</evidence>
<evidence type="ECO:0000256" key="10">
    <source>
        <dbReference type="ARBA" id="ARBA00022777"/>
    </source>
</evidence>
<evidence type="ECO:0000313" key="17">
    <source>
        <dbReference type="EMBL" id="KTR02719.1"/>
    </source>
</evidence>
<keyword evidence="18" id="KW-1185">Reference proteome</keyword>
<dbReference type="EC" id="2.7.1.33" evidence="5 14"/>
<dbReference type="HAMAP" id="MF_00215">
    <property type="entry name" value="Pantothen_kinase_1"/>
    <property type="match status" value="1"/>
</dbReference>
<dbReference type="Pfam" id="PF00485">
    <property type="entry name" value="PRK"/>
    <property type="match status" value="1"/>
</dbReference>
<comment type="subcellular location">
    <subcellularLocation>
        <location evidence="2 14 15">Cytoplasm</location>
    </subcellularLocation>
</comment>
<dbReference type="CDD" id="cd02025">
    <property type="entry name" value="PanK"/>
    <property type="match status" value="1"/>
</dbReference>
<dbReference type="PIRSF" id="PIRSF000545">
    <property type="entry name" value="Pantothenate_kin"/>
    <property type="match status" value="1"/>
</dbReference>
<dbReference type="GO" id="GO:0015937">
    <property type="term" value="P:coenzyme A biosynthetic process"/>
    <property type="evidence" value="ECO:0007669"/>
    <property type="project" value="UniProtKB-UniRule"/>
</dbReference>
<evidence type="ECO:0000256" key="12">
    <source>
        <dbReference type="ARBA" id="ARBA00022993"/>
    </source>
</evidence>
<dbReference type="NCBIfam" id="TIGR00554">
    <property type="entry name" value="panK_bact"/>
    <property type="match status" value="1"/>
</dbReference>
<evidence type="ECO:0000256" key="14">
    <source>
        <dbReference type="HAMAP-Rule" id="MF_00215"/>
    </source>
</evidence>
<keyword evidence="10 14" id="KW-0418">Kinase</keyword>
<dbReference type="EMBL" id="LDQA01000069">
    <property type="protein sequence ID" value="KTR02719.1"/>
    <property type="molecule type" value="Genomic_DNA"/>
</dbReference>
<evidence type="ECO:0000256" key="5">
    <source>
        <dbReference type="ARBA" id="ARBA00012102"/>
    </source>
</evidence>
<dbReference type="GO" id="GO:0005737">
    <property type="term" value="C:cytoplasm"/>
    <property type="evidence" value="ECO:0007669"/>
    <property type="project" value="UniProtKB-SubCell"/>
</dbReference>
<evidence type="ECO:0000256" key="6">
    <source>
        <dbReference type="ARBA" id="ARBA00015080"/>
    </source>
</evidence>
<keyword evidence="9 14" id="KW-0547">Nucleotide-binding</keyword>
<evidence type="ECO:0000256" key="13">
    <source>
        <dbReference type="ARBA" id="ARBA00032866"/>
    </source>
</evidence>
<dbReference type="RefSeq" id="WP_058602238.1">
    <property type="nucleotide sequence ID" value="NZ_LDQA01000069.1"/>
</dbReference>
<accession>A0A175RIS1</accession>
<dbReference type="InterPro" id="IPR006083">
    <property type="entry name" value="PRK/URK"/>
</dbReference>
<dbReference type="GO" id="GO:0004594">
    <property type="term" value="F:pantothenate kinase activity"/>
    <property type="evidence" value="ECO:0007669"/>
    <property type="project" value="UniProtKB-UniRule"/>
</dbReference>
<comment type="caution">
    <text evidence="14">Lacks conserved residue(s) required for the propagation of feature annotation.</text>
</comment>
<keyword evidence="11 14" id="KW-0067">ATP-binding</keyword>
<evidence type="ECO:0000256" key="15">
    <source>
        <dbReference type="RuleBase" id="RU003530"/>
    </source>
</evidence>
<evidence type="ECO:0000256" key="4">
    <source>
        <dbReference type="ARBA" id="ARBA00006087"/>
    </source>
</evidence>
<keyword evidence="7 14" id="KW-0963">Cytoplasm</keyword>
<dbReference type="PATRIC" id="fig|401562.4.peg.4242"/>